<dbReference type="PANTHER" id="PTHR12174">
    <property type="entry name" value="SIGNAL PEPTIDE PEPTIDASE"/>
    <property type="match status" value="1"/>
</dbReference>
<dbReference type="GO" id="GO:0042500">
    <property type="term" value="F:aspartic endopeptidase activity, intramembrane cleaving"/>
    <property type="evidence" value="ECO:0007669"/>
    <property type="project" value="InterPro"/>
</dbReference>
<proteinExistence type="predicted"/>
<evidence type="ECO:0000313" key="4">
    <source>
        <dbReference type="Proteomes" id="UP000663866"/>
    </source>
</evidence>
<accession>A0A819VTK2</accession>
<organism evidence="3 4">
    <name type="scientific">Rotaria magnacalcarata</name>
    <dbReference type="NCBI Taxonomy" id="392030"/>
    <lineage>
        <taxon>Eukaryota</taxon>
        <taxon>Metazoa</taxon>
        <taxon>Spiralia</taxon>
        <taxon>Gnathifera</taxon>
        <taxon>Rotifera</taxon>
        <taxon>Eurotatoria</taxon>
        <taxon>Bdelloidea</taxon>
        <taxon>Philodinida</taxon>
        <taxon>Philodinidae</taxon>
        <taxon>Rotaria</taxon>
    </lineage>
</organism>
<dbReference type="EMBL" id="CAJOBG010004498">
    <property type="protein sequence ID" value="CAF4113420.1"/>
    <property type="molecule type" value="Genomic_DNA"/>
</dbReference>
<dbReference type="GO" id="GO:0030660">
    <property type="term" value="C:Golgi-associated vesicle membrane"/>
    <property type="evidence" value="ECO:0007669"/>
    <property type="project" value="TreeGrafter"/>
</dbReference>
<reference evidence="3" key="1">
    <citation type="submission" date="2021-02" db="EMBL/GenBank/DDBJ databases">
        <authorList>
            <person name="Nowell W R."/>
        </authorList>
    </citation>
    <scope>NUCLEOTIDE SEQUENCE</scope>
</reference>
<feature type="transmembrane region" description="Helical" evidence="1">
    <location>
        <begin position="136"/>
        <end position="156"/>
    </location>
</feature>
<dbReference type="GO" id="GO:0033619">
    <property type="term" value="P:membrane protein proteolysis"/>
    <property type="evidence" value="ECO:0007669"/>
    <property type="project" value="TreeGrafter"/>
</dbReference>
<name>A0A819VTK2_9BILA</name>
<keyword evidence="4" id="KW-1185">Reference proteome</keyword>
<keyword evidence="1" id="KW-0472">Membrane</keyword>
<dbReference type="PANTHER" id="PTHR12174:SF103">
    <property type="entry name" value="INTRAMEMBRANE PROTEASE (IMPAS) FAMILY"/>
    <property type="match status" value="1"/>
</dbReference>
<evidence type="ECO:0000256" key="1">
    <source>
        <dbReference type="SAM" id="Phobius"/>
    </source>
</evidence>
<protein>
    <submittedName>
        <fullName evidence="3">Uncharacterized protein</fullName>
    </submittedName>
</protein>
<dbReference type="GO" id="GO:0098554">
    <property type="term" value="C:cytoplasmic side of endoplasmic reticulum membrane"/>
    <property type="evidence" value="ECO:0007669"/>
    <property type="project" value="TreeGrafter"/>
</dbReference>
<keyword evidence="1" id="KW-0812">Transmembrane</keyword>
<comment type="caution">
    <text evidence="3">The sequence shown here is derived from an EMBL/GenBank/DDBJ whole genome shotgun (WGS) entry which is preliminary data.</text>
</comment>
<dbReference type="InterPro" id="IPR007369">
    <property type="entry name" value="Peptidase_A22B_SPP"/>
</dbReference>
<dbReference type="GO" id="GO:0098553">
    <property type="term" value="C:lumenal side of endoplasmic reticulum membrane"/>
    <property type="evidence" value="ECO:0007669"/>
    <property type="project" value="TreeGrafter"/>
</dbReference>
<dbReference type="GO" id="GO:0005765">
    <property type="term" value="C:lysosomal membrane"/>
    <property type="evidence" value="ECO:0007669"/>
    <property type="project" value="TreeGrafter"/>
</dbReference>
<dbReference type="Proteomes" id="UP000663856">
    <property type="component" value="Unassembled WGS sequence"/>
</dbReference>
<evidence type="ECO:0000313" key="2">
    <source>
        <dbReference type="EMBL" id="CAF2148591.1"/>
    </source>
</evidence>
<feature type="transmembrane region" description="Helical" evidence="1">
    <location>
        <begin position="109"/>
        <end position="130"/>
    </location>
</feature>
<feature type="transmembrane region" description="Helical" evidence="1">
    <location>
        <begin position="79"/>
        <end position="97"/>
    </location>
</feature>
<gene>
    <name evidence="3" type="ORF">OVN521_LOCUS21554</name>
    <name evidence="2" type="ORF">WKI299_LOCUS29825</name>
</gene>
<keyword evidence="1" id="KW-1133">Transmembrane helix</keyword>
<dbReference type="Pfam" id="PF04258">
    <property type="entry name" value="Peptidase_A22B"/>
    <property type="match status" value="1"/>
</dbReference>
<sequence>MKPLTTTITGITTTISSIISSNIYNLKASQKVSRNPSVMEQVALGIGADGEVVPLLFALPSFISESEMDPCMANRKSMLGFGDIILPGILLTFCKIFDTAMGHRWSIYYIQSMISYFVGLSLTHLALYLMNTAQPALLYLVPCILLSTIITGIFRGELRELYTGKRIQSLLKDKPKTPLLHSYDNSVDDRTNQSNDVVIGISDTVGTVNDVENR</sequence>
<dbReference type="AlphaFoldDB" id="A0A819VTK2"/>
<evidence type="ECO:0000313" key="3">
    <source>
        <dbReference type="EMBL" id="CAF4113420.1"/>
    </source>
</evidence>
<dbReference type="EMBL" id="CAJNRF010013415">
    <property type="protein sequence ID" value="CAF2148591.1"/>
    <property type="molecule type" value="Genomic_DNA"/>
</dbReference>
<dbReference type="Proteomes" id="UP000663866">
    <property type="component" value="Unassembled WGS sequence"/>
</dbReference>
<feature type="transmembrane region" description="Helical" evidence="1">
    <location>
        <begin position="6"/>
        <end position="26"/>
    </location>
</feature>